<feature type="domain" description="Dienelactone hydrolase" evidence="1">
    <location>
        <begin position="64"/>
        <end position="268"/>
    </location>
</feature>
<dbReference type="AlphaFoldDB" id="A0A5Q2Q7I1"/>
<evidence type="ECO:0000313" key="3">
    <source>
        <dbReference type="Proteomes" id="UP000388235"/>
    </source>
</evidence>
<dbReference type="Proteomes" id="UP000388235">
    <property type="component" value="Chromosome"/>
</dbReference>
<evidence type="ECO:0000259" key="1">
    <source>
        <dbReference type="Pfam" id="PF01738"/>
    </source>
</evidence>
<organism evidence="2 3">
    <name type="scientific">Litorivicinus lipolyticus</name>
    <dbReference type="NCBI Taxonomy" id="418701"/>
    <lineage>
        <taxon>Bacteria</taxon>
        <taxon>Pseudomonadati</taxon>
        <taxon>Pseudomonadota</taxon>
        <taxon>Gammaproteobacteria</taxon>
        <taxon>Oceanospirillales</taxon>
        <taxon>Litorivicinaceae</taxon>
        <taxon>Litorivicinus</taxon>
    </lineage>
</organism>
<dbReference type="PANTHER" id="PTHR46623:SF7">
    <property type="entry name" value="CARBOXYMETHYLENEBUTENOLIDASE"/>
    <property type="match status" value="1"/>
</dbReference>
<dbReference type="InterPro" id="IPR051049">
    <property type="entry name" value="Dienelactone_hydrolase-like"/>
</dbReference>
<evidence type="ECO:0000313" key="2">
    <source>
        <dbReference type="EMBL" id="QGG79928.1"/>
    </source>
</evidence>
<name>A0A5Q2Q7I1_9GAMM</name>
<dbReference type="Pfam" id="PF01738">
    <property type="entry name" value="DLH"/>
    <property type="match status" value="1"/>
</dbReference>
<proteinExistence type="predicted"/>
<dbReference type="GO" id="GO:0016787">
    <property type="term" value="F:hydrolase activity"/>
    <property type="evidence" value="ECO:0007669"/>
    <property type="project" value="UniProtKB-KW"/>
</dbReference>
<sequence length="271" mass="29185">MCEISPCSTQPQGPKTPEHKRRQFIKGVAALPIAYVLADPLLAQAAAHKGSTVTIESAGGTVSGHLALPKEPDNAPTVLLIHEWWGLNDQIKAMANELAEQGYRALAVDLYQGGVAGNRDEAMALVRAVEETQANQTLAAWVKWAREQGNGKVATLGWCFGGGWSLQAGLNHNPDASVIYYGRMDAQPNQLSNLSTPLLGHFGTLDRSINEDMIGAFQAKLSGAGKADLLEAHWYTADHAFANPTGSRYDEDDAALAWSRSLTFLAQHIKN</sequence>
<gene>
    <name evidence="2" type="ORF">GH975_04775</name>
</gene>
<dbReference type="OrthoDB" id="9787933at2"/>
<dbReference type="Gene3D" id="3.40.50.1820">
    <property type="entry name" value="alpha/beta hydrolase"/>
    <property type="match status" value="1"/>
</dbReference>
<dbReference type="KEGG" id="llp:GH975_04775"/>
<dbReference type="PANTHER" id="PTHR46623">
    <property type="entry name" value="CARBOXYMETHYLENEBUTENOLIDASE-RELATED"/>
    <property type="match status" value="1"/>
</dbReference>
<keyword evidence="2" id="KW-0378">Hydrolase</keyword>
<accession>A0A5Q2Q7I1</accession>
<protein>
    <submittedName>
        <fullName evidence="2">Dienelactone hydrolase family protein</fullName>
    </submittedName>
</protein>
<dbReference type="SUPFAM" id="SSF53474">
    <property type="entry name" value="alpha/beta-Hydrolases"/>
    <property type="match status" value="1"/>
</dbReference>
<dbReference type="EMBL" id="CP045871">
    <property type="protein sequence ID" value="QGG79928.1"/>
    <property type="molecule type" value="Genomic_DNA"/>
</dbReference>
<keyword evidence="3" id="KW-1185">Reference proteome</keyword>
<dbReference type="RefSeq" id="WP_153713432.1">
    <property type="nucleotide sequence ID" value="NZ_CP045871.1"/>
</dbReference>
<dbReference type="InterPro" id="IPR002925">
    <property type="entry name" value="Dienelactn_hydro"/>
</dbReference>
<dbReference type="InterPro" id="IPR029058">
    <property type="entry name" value="AB_hydrolase_fold"/>
</dbReference>
<reference evidence="2 3" key="1">
    <citation type="submission" date="2019-11" db="EMBL/GenBank/DDBJ databases">
        <authorList>
            <person name="Khan S.A."/>
            <person name="Jeon C.O."/>
            <person name="Chun B.H."/>
        </authorList>
    </citation>
    <scope>NUCLEOTIDE SEQUENCE [LARGE SCALE GENOMIC DNA]</scope>
    <source>
        <strain evidence="2 3">IMCC 1097</strain>
    </source>
</reference>